<evidence type="ECO:0000313" key="3">
    <source>
        <dbReference type="Proteomes" id="UP000012174"/>
    </source>
</evidence>
<keyword evidence="3" id="KW-1185">Reference proteome</keyword>
<proteinExistence type="predicted"/>
<keyword evidence="1" id="KW-0732">Signal</keyword>
<dbReference type="KEGG" id="ela:UCREL1_713"/>
<dbReference type="EMBL" id="KB705480">
    <property type="protein sequence ID" value="EMR72235.1"/>
    <property type="molecule type" value="Genomic_DNA"/>
</dbReference>
<reference evidence="3" key="1">
    <citation type="journal article" date="2013" name="Genome Announc.">
        <title>Draft genome sequence of the grapevine dieback fungus Eutypa lata UCR-EL1.</title>
        <authorList>
            <person name="Blanco-Ulate B."/>
            <person name="Rolshausen P.E."/>
            <person name="Cantu D."/>
        </authorList>
    </citation>
    <scope>NUCLEOTIDE SEQUENCE [LARGE SCALE GENOMIC DNA]</scope>
    <source>
        <strain evidence="3">UCR-EL1</strain>
    </source>
</reference>
<dbReference type="Proteomes" id="UP000012174">
    <property type="component" value="Unassembled WGS sequence"/>
</dbReference>
<organism evidence="2 3">
    <name type="scientific">Eutypa lata (strain UCR-EL1)</name>
    <name type="common">Grapevine dieback disease fungus</name>
    <name type="synonym">Eutypa armeniacae</name>
    <dbReference type="NCBI Taxonomy" id="1287681"/>
    <lineage>
        <taxon>Eukaryota</taxon>
        <taxon>Fungi</taxon>
        <taxon>Dikarya</taxon>
        <taxon>Ascomycota</taxon>
        <taxon>Pezizomycotina</taxon>
        <taxon>Sordariomycetes</taxon>
        <taxon>Xylariomycetidae</taxon>
        <taxon>Xylariales</taxon>
        <taxon>Diatrypaceae</taxon>
        <taxon>Eutypa</taxon>
    </lineage>
</organism>
<evidence type="ECO:0000256" key="1">
    <source>
        <dbReference type="SAM" id="SignalP"/>
    </source>
</evidence>
<protein>
    <submittedName>
        <fullName evidence="2">Uncharacterized protein</fullName>
    </submittedName>
</protein>
<sequence length="202" mass="22157">MQFTMKNVFGLVAVLTIGVSTVTASPTQVTSLSNRARDVIHKMEKYIAAGVNVPAEYKPFDQSGALPQSEVEIVTTQDEAADLSQRHGHKIRIDVANDQLVYVTVPEDSSAPTKHVATLGGALLERTLDEIDFYLDDQERRVLTSTTTPAPGTDLAAQRKTCQRDFCVVTWQCYALDDGCGGCLIFFCMRKDPIPHDPPALE</sequence>
<dbReference type="HOGENOM" id="CLU_1540040_0_0_1"/>
<gene>
    <name evidence="2" type="ORF">UCREL1_713</name>
</gene>
<feature type="chain" id="PRO_5004086222" evidence="1">
    <location>
        <begin position="25"/>
        <end position="202"/>
    </location>
</feature>
<dbReference type="AlphaFoldDB" id="M7TZZ0"/>
<feature type="signal peptide" evidence="1">
    <location>
        <begin position="1"/>
        <end position="24"/>
    </location>
</feature>
<evidence type="ECO:0000313" key="2">
    <source>
        <dbReference type="EMBL" id="EMR72235.1"/>
    </source>
</evidence>
<accession>M7TZZ0</accession>
<name>M7TZZ0_EUTLA</name>